<evidence type="ECO:0000256" key="3">
    <source>
        <dbReference type="ARBA" id="ARBA00022630"/>
    </source>
</evidence>
<dbReference type="InterPro" id="IPR006094">
    <property type="entry name" value="Oxid_FAD_bind_N"/>
</dbReference>
<feature type="domain" description="FAD-binding PCMH-type" evidence="7">
    <location>
        <begin position="54"/>
        <end position="234"/>
    </location>
</feature>
<dbReference type="Pfam" id="PF01565">
    <property type="entry name" value="FAD_binding_4"/>
    <property type="match status" value="1"/>
</dbReference>
<dbReference type="Gene3D" id="3.30.465.10">
    <property type="match status" value="1"/>
</dbReference>
<dbReference type="Gene3D" id="3.40.462.20">
    <property type="match status" value="1"/>
</dbReference>
<keyword evidence="9" id="KW-1185">Reference proteome</keyword>
<feature type="signal peptide" evidence="6">
    <location>
        <begin position="1"/>
        <end position="20"/>
    </location>
</feature>
<dbReference type="PROSITE" id="PS51387">
    <property type="entry name" value="FAD_PCMH"/>
    <property type="match status" value="1"/>
</dbReference>
<organism evidence="8 9">
    <name type="scientific">Cylindrobasidium torrendii FP15055 ss-10</name>
    <dbReference type="NCBI Taxonomy" id="1314674"/>
    <lineage>
        <taxon>Eukaryota</taxon>
        <taxon>Fungi</taxon>
        <taxon>Dikarya</taxon>
        <taxon>Basidiomycota</taxon>
        <taxon>Agaricomycotina</taxon>
        <taxon>Agaricomycetes</taxon>
        <taxon>Agaricomycetidae</taxon>
        <taxon>Agaricales</taxon>
        <taxon>Marasmiineae</taxon>
        <taxon>Physalacriaceae</taxon>
        <taxon>Cylindrobasidium</taxon>
    </lineage>
</organism>
<comment type="cofactor">
    <cofactor evidence="1">
        <name>FAD</name>
        <dbReference type="ChEBI" id="CHEBI:57692"/>
    </cofactor>
</comment>
<evidence type="ECO:0000259" key="7">
    <source>
        <dbReference type="PROSITE" id="PS51387"/>
    </source>
</evidence>
<evidence type="ECO:0000256" key="2">
    <source>
        <dbReference type="ARBA" id="ARBA00005466"/>
    </source>
</evidence>
<evidence type="ECO:0000256" key="1">
    <source>
        <dbReference type="ARBA" id="ARBA00001974"/>
    </source>
</evidence>
<proteinExistence type="inferred from homology"/>
<reference evidence="8 9" key="1">
    <citation type="journal article" date="2015" name="Fungal Genet. Biol.">
        <title>Evolution of novel wood decay mechanisms in Agaricales revealed by the genome sequences of Fistulina hepatica and Cylindrobasidium torrendii.</title>
        <authorList>
            <person name="Floudas D."/>
            <person name="Held B.W."/>
            <person name="Riley R."/>
            <person name="Nagy L.G."/>
            <person name="Koehler G."/>
            <person name="Ransdell A.S."/>
            <person name="Younus H."/>
            <person name="Chow J."/>
            <person name="Chiniquy J."/>
            <person name="Lipzen A."/>
            <person name="Tritt A."/>
            <person name="Sun H."/>
            <person name="Haridas S."/>
            <person name="LaButti K."/>
            <person name="Ohm R.A."/>
            <person name="Kues U."/>
            <person name="Blanchette R.A."/>
            <person name="Grigoriev I.V."/>
            <person name="Minto R.E."/>
            <person name="Hibbett D.S."/>
        </authorList>
    </citation>
    <scope>NUCLEOTIDE SEQUENCE [LARGE SCALE GENOMIC DNA]</scope>
    <source>
        <strain evidence="8 9">FP15055 ss-10</strain>
    </source>
</reference>
<dbReference type="STRING" id="1314674.A0A0D7B0Q7"/>
<dbReference type="InterPro" id="IPR050416">
    <property type="entry name" value="FAD-linked_Oxidoreductase"/>
</dbReference>
<dbReference type="OrthoDB" id="407275at2759"/>
<evidence type="ECO:0000256" key="5">
    <source>
        <dbReference type="ARBA" id="ARBA00023002"/>
    </source>
</evidence>
<keyword evidence="4" id="KW-0274">FAD</keyword>
<dbReference type="PANTHER" id="PTHR42973:SF39">
    <property type="entry name" value="FAD-BINDING PCMH-TYPE DOMAIN-CONTAINING PROTEIN"/>
    <property type="match status" value="1"/>
</dbReference>
<sequence length="503" mass="53997">MAHTISRTLVALALLAAVHGQSDLKSALEQSGVRAVYPGSGEFSSASASFNKRYNYQPAVITYPTSVEQVSAIVKAGGENNYNVIARSGGHSYIAAGLGGKDGEVVVDMSGMASITYEDSTHLATIGVGARLGSVASKLNQHGRAIPHGNCAYVGVGGHQGKYSMSSHSAGGFGITSRMWGLLMDSIEEHTVVIANGTIVTASSSENSDLYWALLGAGASFGITTSIAVKTYPVPSYSKSWNYDWMMDASTAAQAFVDYQSWILDGIPQELGVEGWFSRGDSLGQIHVQFHGMWNGPQGDALDNALRPLLSKLPAPRSNNIEGDGTFIDALRLRSGGSLDTSQPDSSNTFYAKSLMTPESEVISPTASLNWMNYLANEGFATSTGWFFQAEAYGGPNSQINARPVDSTAFASRSTLLTIQLYSYSANGQPSYPEEGYAFVDGAAAAIVDSMPSDWAYGTYLNYPDDRLDNWQQLYYGQHYERLSELKDVYDPSRVFVFPLGVE</sequence>
<dbReference type="GO" id="GO:0016491">
    <property type="term" value="F:oxidoreductase activity"/>
    <property type="evidence" value="ECO:0007669"/>
    <property type="project" value="UniProtKB-KW"/>
</dbReference>
<evidence type="ECO:0000313" key="9">
    <source>
        <dbReference type="Proteomes" id="UP000054007"/>
    </source>
</evidence>
<dbReference type="SUPFAM" id="SSF56176">
    <property type="entry name" value="FAD-binding/transporter-associated domain-like"/>
    <property type="match status" value="1"/>
</dbReference>
<dbReference type="EMBL" id="KN880673">
    <property type="protein sequence ID" value="KIY63785.1"/>
    <property type="molecule type" value="Genomic_DNA"/>
</dbReference>
<dbReference type="GO" id="GO:0071949">
    <property type="term" value="F:FAD binding"/>
    <property type="evidence" value="ECO:0007669"/>
    <property type="project" value="InterPro"/>
</dbReference>
<dbReference type="Pfam" id="PF08031">
    <property type="entry name" value="BBE"/>
    <property type="match status" value="1"/>
</dbReference>
<keyword evidence="5" id="KW-0560">Oxidoreductase</keyword>
<accession>A0A0D7B0Q7</accession>
<protein>
    <submittedName>
        <fullName evidence="8">Glucooligosaccharide oxidase</fullName>
    </submittedName>
</protein>
<keyword evidence="3" id="KW-0285">Flavoprotein</keyword>
<evidence type="ECO:0000256" key="4">
    <source>
        <dbReference type="ARBA" id="ARBA00022827"/>
    </source>
</evidence>
<dbReference type="InterPro" id="IPR016169">
    <property type="entry name" value="FAD-bd_PCMH_sub2"/>
</dbReference>
<name>A0A0D7B0Q7_9AGAR</name>
<dbReference type="PANTHER" id="PTHR42973">
    <property type="entry name" value="BINDING OXIDOREDUCTASE, PUTATIVE (AFU_ORTHOLOGUE AFUA_1G17690)-RELATED"/>
    <property type="match status" value="1"/>
</dbReference>
<dbReference type="AlphaFoldDB" id="A0A0D7B0Q7"/>
<dbReference type="InterPro" id="IPR016166">
    <property type="entry name" value="FAD-bd_PCMH"/>
</dbReference>
<feature type="chain" id="PRO_5002316705" evidence="6">
    <location>
        <begin position="21"/>
        <end position="503"/>
    </location>
</feature>
<dbReference type="InterPro" id="IPR012951">
    <property type="entry name" value="BBE"/>
</dbReference>
<dbReference type="InterPro" id="IPR036318">
    <property type="entry name" value="FAD-bd_PCMH-like_sf"/>
</dbReference>
<comment type="similarity">
    <text evidence="2">Belongs to the oxygen-dependent FAD-linked oxidoreductase family.</text>
</comment>
<dbReference type="Proteomes" id="UP000054007">
    <property type="component" value="Unassembled WGS sequence"/>
</dbReference>
<evidence type="ECO:0000313" key="8">
    <source>
        <dbReference type="EMBL" id="KIY63785.1"/>
    </source>
</evidence>
<keyword evidence="6" id="KW-0732">Signal</keyword>
<gene>
    <name evidence="8" type="ORF">CYLTODRAFT_381739</name>
</gene>
<evidence type="ECO:0000256" key="6">
    <source>
        <dbReference type="SAM" id="SignalP"/>
    </source>
</evidence>